<dbReference type="AlphaFoldDB" id="A0AA49PZ53"/>
<proteinExistence type="predicted"/>
<accession>A0AA49PZ53</accession>
<organism evidence="2">
    <name type="scientific">Roseihalotalea indica</name>
    <dbReference type="NCBI Taxonomy" id="2867963"/>
    <lineage>
        <taxon>Bacteria</taxon>
        <taxon>Pseudomonadati</taxon>
        <taxon>Bacteroidota</taxon>
        <taxon>Cytophagia</taxon>
        <taxon>Cytophagales</taxon>
        <taxon>Catalimonadaceae</taxon>
        <taxon>Roseihalotalea</taxon>
    </lineage>
</organism>
<dbReference type="SUPFAM" id="SSF53756">
    <property type="entry name" value="UDP-Glycosyltransferase/glycogen phosphorylase"/>
    <property type="match status" value="1"/>
</dbReference>
<dbReference type="EMBL" id="CP120682">
    <property type="protein sequence ID" value="WKN40038.1"/>
    <property type="molecule type" value="Genomic_DNA"/>
</dbReference>
<dbReference type="InterPro" id="IPR001296">
    <property type="entry name" value="Glyco_trans_1"/>
</dbReference>
<sequence length="340" mass="39830">MATPHRHSDMPVAYLNLTRSGSRYPYNLIILFHKAGYHIYLQHHFSFIANLGQYSQWLLMLSELKICLIKPKKYELLVTDNDRTKTNFPTTILVNYNYFTNQDKKDCTLSVPFMMHPIIYKETSIYKKIEGLRSQERSMRVLFAGNSKEESYAEGKHYITDLFHKNFRPALLAYLRQHLAKNEQTEYWTNDLKNNQKFFFLSRIPSNSWLDTLSRADFFLAPCGVFMPFSHNIIEAMAVGTIPITEYGEMFTPPLINGETCLSYQTMEEVVEVVRQALLLPESEIHRMKANVIEYYNLYLEPEMIKMRLDKLPCKKVVLPFNVEKGSVDMFAQEQHAKSQ</sequence>
<reference evidence="2" key="2">
    <citation type="journal article" date="2024" name="Antonie Van Leeuwenhoek">
        <title>Roseihalotalea indica gen. nov., sp. nov., a halophilic Bacteroidetes from mesopelagic Southwest Indian Ocean with higher carbohydrate metabolic potential.</title>
        <authorList>
            <person name="Chen B."/>
            <person name="Zhang M."/>
            <person name="Lin D."/>
            <person name="Ye J."/>
            <person name="Tang K."/>
        </authorList>
    </citation>
    <scope>NUCLEOTIDE SEQUENCE</scope>
    <source>
        <strain evidence="2">TK19036</strain>
    </source>
</reference>
<dbReference type="Pfam" id="PF00534">
    <property type="entry name" value="Glycos_transf_1"/>
    <property type="match status" value="1"/>
</dbReference>
<protein>
    <submittedName>
        <fullName evidence="2">Glycosyltransferase</fullName>
    </submittedName>
</protein>
<dbReference type="GO" id="GO:0016757">
    <property type="term" value="F:glycosyltransferase activity"/>
    <property type="evidence" value="ECO:0007669"/>
    <property type="project" value="InterPro"/>
</dbReference>
<name>A0AA49PZ53_9BACT</name>
<evidence type="ECO:0000313" key="2">
    <source>
        <dbReference type="EMBL" id="WKN40038.1"/>
    </source>
</evidence>
<reference evidence="2" key="1">
    <citation type="journal article" date="2023" name="Comput. Struct. Biotechnol. J.">
        <title>Discovery of a novel marine Bacteroidetes with a rich repertoire of carbohydrate-active enzymes.</title>
        <authorList>
            <person name="Chen B."/>
            <person name="Liu G."/>
            <person name="Chen Q."/>
            <person name="Wang H."/>
            <person name="Liu L."/>
            <person name="Tang K."/>
        </authorList>
    </citation>
    <scope>NUCLEOTIDE SEQUENCE</scope>
    <source>
        <strain evidence="2">TK19036</strain>
    </source>
</reference>
<gene>
    <name evidence="2" type="ORF">K4G66_15195</name>
</gene>
<evidence type="ECO:0000259" key="1">
    <source>
        <dbReference type="Pfam" id="PF00534"/>
    </source>
</evidence>
<feature type="domain" description="Glycosyl transferase family 1" evidence="1">
    <location>
        <begin position="182"/>
        <end position="290"/>
    </location>
</feature>
<dbReference type="Gene3D" id="3.40.50.2000">
    <property type="entry name" value="Glycogen Phosphorylase B"/>
    <property type="match status" value="1"/>
</dbReference>